<gene>
    <name evidence="2" type="ORF">A4H97_33510</name>
</gene>
<evidence type="ECO:0000313" key="2">
    <source>
        <dbReference type="EMBL" id="OQP44173.1"/>
    </source>
</evidence>
<proteinExistence type="predicted"/>
<accession>A0A1V9EDH3</accession>
<organism evidence="2 3">
    <name type="scientific">Niastella yeongjuensis</name>
    <dbReference type="NCBI Taxonomy" id="354355"/>
    <lineage>
        <taxon>Bacteria</taxon>
        <taxon>Pseudomonadati</taxon>
        <taxon>Bacteroidota</taxon>
        <taxon>Chitinophagia</taxon>
        <taxon>Chitinophagales</taxon>
        <taxon>Chitinophagaceae</taxon>
        <taxon>Niastella</taxon>
    </lineage>
</organism>
<dbReference type="InterPro" id="IPR036291">
    <property type="entry name" value="NAD(P)-bd_dom_sf"/>
</dbReference>
<dbReference type="SUPFAM" id="SSF51735">
    <property type="entry name" value="NAD(P)-binding Rossmann-fold domains"/>
    <property type="match status" value="1"/>
</dbReference>
<reference evidence="3" key="1">
    <citation type="submission" date="2016-04" db="EMBL/GenBank/DDBJ databases">
        <authorList>
            <person name="Chen L."/>
            <person name="Zhuang W."/>
            <person name="Wang G."/>
        </authorList>
    </citation>
    <scope>NUCLEOTIDE SEQUENCE [LARGE SCALE GENOMIC DNA]</scope>
    <source>
        <strain evidence="3">17621</strain>
    </source>
</reference>
<feature type="coiled-coil region" evidence="1">
    <location>
        <begin position="17"/>
        <end position="44"/>
    </location>
</feature>
<keyword evidence="1" id="KW-0175">Coiled coil</keyword>
<dbReference type="EMBL" id="LVXG01000037">
    <property type="protein sequence ID" value="OQP44173.1"/>
    <property type="molecule type" value="Genomic_DNA"/>
</dbReference>
<name>A0A1V9EDH3_9BACT</name>
<evidence type="ECO:0000256" key="1">
    <source>
        <dbReference type="SAM" id="Coils"/>
    </source>
</evidence>
<dbReference type="AlphaFoldDB" id="A0A1V9EDH3"/>
<evidence type="ECO:0000313" key="3">
    <source>
        <dbReference type="Proteomes" id="UP000192610"/>
    </source>
</evidence>
<dbReference type="Proteomes" id="UP000192610">
    <property type="component" value="Unassembled WGS sequence"/>
</dbReference>
<keyword evidence="3" id="KW-1185">Reference proteome</keyword>
<dbReference type="STRING" id="354355.SAMN05660816_04830"/>
<dbReference type="Gene3D" id="3.40.50.720">
    <property type="entry name" value="NAD(P)-binding Rossmann-like Domain"/>
    <property type="match status" value="1"/>
</dbReference>
<protein>
    <submittedName>
        <fullName evidence="2">Uncharacterized protein</fullName>
    </submittedName>
</protein>
<sequence>MGGLFTPDGYVIYVSTKHALEAIAEAMSSELKKYNIQVQQLIQALILPAIKSHSQFGTALFNQPTAHELARLFVKTLLKSRLRLKFKKKVINQSL</sequence>
<comment type="caution">
    <text evidence="2">The sequence shown here is derived from an EMBL/GenBank/DDBJ whole genome shotgun (WGS) entry which is preliminary data.</text>
</comment>